<evidence type="ECO:0008006" key="3">
    <source>
        <dbReference type="Google" id="ProtNLM"/>
    </source>
</evidence>
<dbReference type="Pfam" id="PF11297">
    <property type="entry name" value="DUF3098"/>
    <property type="match status" value="1"/>
</dbReference>
<sequence length="86" mass="9490">MDKKDFAFGKLNYIICAVSVVIIIVGFILMTGPSSSIEGGFEPDIFSAKRIVVAPMVCLAGFLLMIVGILYPRRRKSLAEENKEHN</sequence>
<dbReference type="InterPro" id="IPR021448">
    <property type="entry name" value="DUF3098"/>
</dbReference>
<name>A0A212JR62_9BACT</name>
<dbReference type="EMBL" id="FLUL01000001">
    <property type="protein sequence ID" value="SBW01939.1"/>
    <property type="molecule type" value="Genomic_DNA"/>
</dbReference>
<keyword evidence="1" id="KW-0812">Transmembrane</keyword>
<accession>A0A212JR62</accession>
<organism evidence="2">
    <name type="scientific">uncultured Dysgonomonas sp</name>
    <dbReference type="NCBI Taxonomy" id="206096"/>
    <lineage>
        <taxon>Bacteria</taxon>
        <taxon>Pseudomonadati</taxon>
        <taxon>Bacteroidota</taxon>
        <taxon>Bacteroidia</taxon>
        <taxon>Bacteroidales</taxon>
        <taxon>Dysgonomonadaceae</taxon>
        <taxon>Dysgonomonas</taxon>
        <taxon>environmental samples</taxon>
    </lineage>
</organism>
<evidence type="ECO:0000313" key="2">
    <source>
        <dbReference type="EMBL" id="SBW01939.1"/>
    </source>
</evidence>
<dbReference type="AlphaFoldDB" id="A0A212JR62"/>
<protein>
    <recommendedName>
        <fullName evidence="3">DUF3098 domain-containing protein</fullName>
    </recommendedName>
</protein>
<evidence type="ECO:0000256" key="1">
    <source>
        <dbReference type="SAM" id="Phobius"/>
    </source>
</evidence>
<dbReference type="RefSeq" id="WP_296949727.1">
    <property type="nucleotide sequence ID" value="NZ_LT599021.1"/>
</dbReference>
<keyword evidence="1" id="KW-1133">Transmembrane helix</keyword>
<feature type="transmembrane region" description="Helical" evidence="1">
    <location>
        <begin position="12"/>
        <end position="31"/>
    </location>
</feature>
<feature type="transmembrane region" description="Helical" evidence="1">
    <location>
        <begin position="51"/>
        <end position="71"/>
    </location>
</feature>
<reference evidence="2" key="1">
    <citation type="submission" date="2016-04" db="EMBL/GenBank/DDBJ databases">
        <authorList>
            <person name="Evans L.H."/>
            <person name="Alamgir A."/>
            <person name="Owens N."/>
            <person name="Weber N.D."/>
            <person name="Virtaneva K."/>
            <person name="Barbian K."/>
            <person name="Babar A."/>
            <person name="Rosenke K."/>
        </authorList>
    </citation>
    <scope>NUCLEOTIDE SEQUENCE</scope>
    <source>
        <strain evidence="2">86-2</strain>
    </source>
</reference>
<gene>
    <name evidence="2" type="ORF">KL86DYS2_12150</name>
</gene>
<proteinExistence type="predicted"/>
<keyword evidence="1" id="KW-0472">Membrane</keyword>